<keyword evidence="2" id="KW-0106">Calcium</keyword>
<organism evidence="5 6">
    <name type="scientific">Schistosoma bovis</name>
    <name type="common">Blood fluke</name>
    <dbReference type="NCBI Taxonomy" id="6184"/>
    <lineage>
        <taxon>Eukaryota</taxon>
        <taxon>Metazoa</taxon>
        <taxon>Spiralia</taxon>
        <taxon>Lophotrochozoa</taxon>
        <taxon>Platyhelminthes</taxon>
        <taxon>Trematoda</taxon>
        <taxon>Digenea</taxon>
        <taxon>Strigeidida</taxon>
        <taxon>Schistosomatoidea</taxon>
        <taxon>Schistosomatidae</taxon>
        <taxon>Schistosoma</taxon>
    </lineage>
</organism>
<protein>
    <recommendedName>
        <fullName evidence="4">Peptidase C2 calpain large subunit domain-containing protein</fullName>
    </recommendedName>
</protein>
<proteinExistence type="inferred from homology"/>
<feature type="transmembrane region" description="Helical" evidence="3">
    <location>
        <begin position="15"/>
        <end position="33"/>
    </location>
</feature>
<dbReference type="Gene3D" id="1.10.238.10">
    <property type="entry name" value="EF-hand"/>
    <property type="match status" value="1"/>
</dbReference>
<evidence type="ECO:0000256" key="3">
    <source>
        <dbReference type="SAM" id="Phobius"/>
    </source>
</evidence>
<dbReference type="STRING" id="6184.A0A430Q085"/>
<dbReference type="GO" id="GO:0004198">
    <property type="term" value="F:calcium-dependent cysteine-type endopeptidase activity"/>
    <property type="evidence" value="ECO:0007669"/>
    <property type="project" value="InterPro"/>
</dbReference>
<dbReference type="GO" id="GO:0005737">
    <property type="term" value="C:cytoplasm"/>
    <property type="evidence" value="ECO:0007669"/>
    <property type="project" value="TreeGrafter"/>
</dbReference>
<comment type="similarity">
    <text evidence="1">Belongs to the peptidase C2 family.</text>
</comment>
<evidence type="ECO:0000313" key="5">
    <source>
        <dbReference type="EMBL" id="RTG81087.1"/>
    </source>
</evidence>
<dbReference type="PROSITE" id="PS00018">
    <property type="entry name" value="EF_HAND_1"/>
    <property type="match status" value="1"/>
</dbReference>
<dbReference type="Proteomes" id="UP000290809">
    <property type="component" value="Unassembled WGS sequence"/>
</dbReference>
<keyword evidence="6" id="KW-1185">Reference proteome</keyword>
<keyword evidence="3" id="KW-0812">Transmembrane</keyword>
<dbReference type="SUPFAM" id="SSF49758">
    <property type="entry name" value="Calpain large subunit, middle domain (domain III)"/>
    <property type="match status" value="1"/>
</dbReference>
<dbReference type="PANTHER" id="PTHR10183">
    <property type="entry name" value="CALPAIN"/>
    <property type="match status" value="1"/>
</dbReference>
<dbReference type="EMBL" id="QMKO01003619">
    <property type="protein sequence ID" value="RTG81087.1"/>
    <property type="molecule type" value="Genomic_DNA"/>
</dbReference>
<dbReference type="InterPro" id="IPR022682">
    <property type="entry name" value="Calpain_domain_III"/>
</dbReference>
<dbReference type="InterPro" id="IPR036213">
    <property type="entry name" value="Calpain_III_sf"/>
</dbReference>
<dbReference type="SUPFAM" id="SSF47473">
    <property type="entry name" value="EF-hand"/>
    <property type="match status" value="1"/>
</dbReference>
<evidence type="ECO:0000313" key="6">
    <source>
        <dbReference type="Proteomes" id="UP000290809"/>
    </source>
</evidence>
<evidence type="ECO:0000259" key="4">
    <source>
        <dbReference type="Pfam" id="PF01067"/>
    </source>
</evidence>
<reference evidence="5 6" key="1">
    <citation type="journal article" date="2019" name="PLoS Pathog.">
        <title>Genome sequence of the bovine parasite Schistosoma bovis Tanzania.</title>
        <authorList>
            <person name="Oey H."/>
            <person name="Zakrzewski M."/>
            <person name="Gobert G."/>
            <person name="Gravermann K."/>
            <person name="Stoye J."/>
            <person name="Jones M."/>
            <person name="Mcmanus D."/>
            <person name="Krause L."/>
        </authorList>
    </citation>
    <scope>NUCLEOTIDE SEQUENCE [LARGE SCALE GENOMIC DNA]</scope>
    <source>
        <strain evidence="5 6">TAN1997</strain>
    </source>
</reference>
<dbReference type="AlphaFoldDB" id="A0A430Q085"/>
<name>A0A430Q085_SCHBO</name>
<dbReference type="Gene3D" id="2.60.120.380">
    <property type="match status" value="1"/>
</dbReference>
<dbReference type="InterPro" id="IPR018247">
    <property type="entry name" value="EF_Hand_1_Ca_BS"/>
</dbReference>
<dbReference type="InterPro" id="IPR022684">
    <property type="entry name" value="Calpain_cysteine_protease"/>
</dbReference>
<dbReference type="GO" id="GO:0006508">
    <property type="term" value="P:proteolysis"/>
    <property type="evidence" value="ECO:0007669"/>
    <property type="project" value="InterPro"/>
</dbReference>
<gene>
    <name evidence="5" type="ORF">DC041_0005461</name>
</gene>
<evidence type="ECO:0000256" key="1">
    <source>
        <dbReference type="ARBA" id="ARBA00007623"/>
    </source>
</evidence>
<sequence length="210" mass="24569">MKLKFHCIRFNYDKISRIISSMIVISIVFIFIFCCYNNNQLPAGANPPMPRGFFETNHHIASVDFFFDSREVVKRLKLTPGHYLLVPCTYAADQPGEFLLRLLFDNPDRICELSLFIVHDLKCLQNLLSIYVSTDACRSLVALLDRDGTGRLCESDFRRVWDILRSWSRLFASFDPQRTAHVTSLDFRIIVEQAGKLRFLYDFNIFQYNF</sequence>
<dbReference type="PANTHER" id="PTHR10183:SF433">
    <property type="entry name" value="CALPAIN-A-RELATED"/>
    <property type="match status" value="1"/>
</dbReference>
<keyword evidence="3" id="KW-1133">Transmembrane helix</keyword>
<evidence type="ECO:0000256" key="2">
    <source>
        <dbReference type="ARBA" id="ARBA00022837"/>
    </source>
</evidence>
<dbReference type="Pfam" id="PF01067">
    <property type="entry name" value="Calpain_III"/>
    <property type="match status" value="1"/>
</dbReference>
<comment type="caution">
    <text evidence="5">The sequence shown here is derived from an EMBL/GenBank/DDBJ whole genome shotgun (WGS) entry which is preliminary data.</text>
</comment>
<keyword evidence="3" id="KW-0472">Membrane</keyword>
<accession>A0A430Q085</accession>
<feature type="domain" description="Peptidase C2 calpain large subunit" evidence="4">
    <location>
        <begin position="44"/>
        <end position="102"/>
    </location>
</feature>
<dbReference type="InterPro" id="IPR011992">
    <property type="entry name" value="EF-hand-dom_pair"/>
</dbReference>